<evidence type="ECO:0008006" key="4">
    <source>
        <dbReference type="Google" id="ProtNLM"/>
    </source>
</evidence>
<gene>
    <name evidence="2" type="ORF">GCM10011273_33320</name>
</gene>
<proteinExistence type="predicted"/>
<evidence type="ECO:0000313" key="2">
    <source>
        <dbReference type="EMBL" id="GGZ43811.1"/>
    </source>
</evidence>
<name>A0A918UXU9_9CAUL</name>
<dbReference type="EMBL" id="BMZB01000006">
    <property type="protein sequence ID" value="GGZ43811.1"/>
    <property type="molecule type" value="Genomic_DNA"/>
</dbReference>
<protein>
    <recommendedName>
        <fullName evidence="4">Curlin associated repeat-containing protein</fullName>
    </recommendedName>
</protein>
<feature type="chain" id="PRO_5038054449" description="Curlin associated repeat-containing protein" evidence="1">
    <location>
        <begin position="26"/>
        <end position="439"/>
    </location>
</feature>
<dbReference type="RefSeq" id="WP_189488695.1">
    <property type="nucleotide sequence ID" value="NZ_BMZB01000006.1"/>
</dbReference>
<dbReference type="NCBIfam" id="NF037936">
    <property type="entry name" value="holdfast_HfaD"/>
    <property type="match status" value="1"/>
</dbReference>
<dbReference type="Proteomes" id="UP000662572">
    <property type="component" value="Unassembled WGS sequence"/>
</dbReference>
<reference evidence="2" key="1">
    <citation type="journal article" date="2014" name="Int. J. Syst. Evol. Microbiol.">
        <title>Complete genome sequence of Corynebacterium casei LMG S-19264T (=DSM 44701T), isolated from a smear-ripened cheese.</title>
        <authorList>
            <consortium name="US DOE Joint Genome Institute (JGI-PGF)"/>
            <person name="Walter F."/>
            <person name="Albersmeier A."/>
            <person name="Kalinowski J."/>
            <person name="Ruckert C."/>
        </authorList>
    </citation>
    <scope>NUCLEOTIDE SEQUENCE</scope>
    <source>
        <strain evidence="2">KCTC 32296</strain>
    </source>
</reference>
<sequence length="439" mass="45235">MRPSLITIMTSVMAISAAAWSPATSQDYNVTVPDADATQAACPLTNGMRVCTNSQNNTGAVTSAQTANVYINDGLTSLRTYATGNRMDGGNAQVDATLNSVQTNSGAVDASTRLNSTAVAGETGKSIGTPVYMETQSIGNSGSFSAIQGELTTTINQTSTADHVYADSEIAAPNGAIYSSGEVQTTAIANHQEFGATEARIVSNTTQTSNTDVRARTTTSVQYSPSPNLYASNAYNNYFQANGDDRGSQLHQVTQTTSATTRTEAYSDASGTNLWDVAGTANAVANTVNVGNTGGSMVVRADQTNANDVVLADTRILATQYGTATATASSTGNLLIAGNNDKYVEIDNNQLNSGGVEASAQFTGQDGYDAYLQTDATGNSAMGYACGACEPNMSVNNNQVNNGDVTATNTVNITGTGRSVVSVARATGNTATYYTSGNP</sequence>
<accession>A0A918UXU9</accession>
<evidence type="ECO:0000256" key="1">
    <source>
        <dbReference type="SAM" id="SignalP"/>
    </source>
</evidence>
<feature type="signal peptide" evidence="1">
    <location>
        <begin position="1"/>
        <end position="25"/>
    </location>
</feature>
<organism evidence="2 3">
    <name type="scientific">Asticcacaulis endophyticus</name>
    <dbReference type="NCBI Taxonomy" id="1395890"/>
    <lineage>
        <taxon>Bacteria</taxon>
        <taxon>Pseudomonadati</taxon>
        <taxon>Pseudomonadota</taxon>
        <taxon>Alphaproteobacteria</taxon>
        <taxon>Caulobacterales</taxon>
        <taxon>Caulobacteraceae</taxon>
        <taxon>Asticcacaulis</taxon>
    </lineage>
</organism>
<dbReference type="InterPro" id="IPR049860">
    <property type="entry name" value="Holdfast_HfaD"/>
</dbReference>
<comment type="caution">
    <text evidence="2">The sequence shown here is derived from an EMBL/GenBank/DDBJ whole genome shotgun (WGS) entry which is preliminary data.</text>
</comment>
<reference evidence="2" key="2">
    <citation type="submission" date="2020-09" db="EMBL/GenBank/DDBJ databases">
        <authorList>
            <person name="Sun Q."/>
            <person name="Kim S."/>
        </authorList>
    </citation>
    <scope>NUCLEOTIDE SEQUENCE</scope>
    <source>
        <strain evidence="2">KCTC 32296</strain>
    </source>
</reference>
<dbReference type="AlphaFoldDB" id="A0A918UXU9"/>
<evidence type="ECO:0000313" key="3">
    <source>
        <dbReference type="Proteomes" id="UP000662572"/>
    </source>
</evidence>
<keyword evidence="3" id="KW-1185">Reference proteome</keyword>
<keyword evidence="1" id="KW-0732">Signal</keyword>